<dbReference type="EnsemblMetazoa" id="G35314.1">
    <property type="protein sequence ID" value="G35314.1:cds"/>
    <property type="gene ID" value="G35314"/>
</dbReference>
<dbReference type="Pfam" id="PF08005">
    <property type="entry name" value="PHR"/>
    <property type="match status" value="1"/>
</dbReference>
<evidence type="ECO:0000256" key="3">
    <source>
        <dbReference type="SAM" id="MobiDB-lite"/>
    </source>
</evidence>
<dbReference type="SMART" id="SM00225">
    <property type="entry name" value="BTB"/>
    <property type="match status" value="1"/>
</dbReference>
<sequence length="456" mass="52702">MNSNNNEVPASPVKEDTKINEAHSELNSRQSRNQDWQGDRSLGECMQYMLTNEIGCDVSFFVGPEKVEVRAHRLILIARSPVFFKKLRPSSEEFRSKMTISDISVDTFLRFVRYLYTDEASFDLKTATSLLPVARRFKVNRLVQICLSVLHDGVDCDNVCILLDEAIQSHALQKRDRAMDIINKTTRICLKSRAFRSIGQEAFDYILKSNELNISEEELYECSLEWATTQCQKKQLETTDGNLRQQLGNSLYRIRFTLMPREYFQYKIEKSEILTGEEKGEITECITDRSFRKENFKFDKNLRTITEYFRLLRFMQLDTKLKEHTGRPDAIMFETSKPIWFHGVVVYGSFIEQSINIHVKITDARLTIVRELGQTFESVESEEMHDVLLSTPFETVPGFRYNVVVTIVGKFRHLFRGIAGKRSLTFKDSEITFYESGCSSNGTTVTEGQIPGFLLS</sequence>
<organism evidence="5 6">
    <name type="scientific">Magallana gigas</name>
    <name type="common">Pacific oyster</name>
    <name type="synonym">Crassostrea gigas</name>
    <dbReference type="NCBI Taxonomy" id="29159"/>
    <lineage>
        <taxon>Eukaryota</taxon>
        <taxon>Metazoa</taxon>
        <taxon>Spiralia</taxon>
        <taxon>Lophotrochozoa</taxon>
        <taxon>Mollusca</taxon>
        <taxon>Bivalvia</taxon>
        <taxon>Autobranchia</taxon>
        <taxon>Pteriomorphia</taxon>
        <taxon>Ostreida</taxon>
        <taxon>Ostreoidea</taxon>
        <taxon>Ostreidae</taxon>
        <taxon>Magallana</taxon>
    </lineage>
</organism>
<accession>A0A8W8MVX2</accession>
<proteinExistence type="predicted"/>
<dbReference type="PANTHER" id="PTHR45774">
    <property type="entry name" value="BTB/POZ DOMAIN-CONTAINING"/>
    <property type="match status" value="1"/>
</dbReference>
<reference evidence="5" key="1">
    <citation type="submission" date="2022-08" db="UniProtKB">
        <authorList>
            <consortium name="EnsemblMetazoa"/>
        </authorList>
    </citation>
    <scope>IDENTIFICATION</scope>
    <source>
        <strain evidence="5">05x7-T-G4-1.051#20</strain>
    </source>
</reference>
<keyword evidence="2" id="KW-0963">Cytoplasm</keyword>
<dbReference type="InterPro" id="IPR011705">
    <property type="entry name" value="BACK"/>
</dbReference>
<dbReference type="SMART" id="SM00875">
    <property type="entry name" value="BACK"/>
    <property type="match status" value="1"/>
</dbReference>
<evidence type="ECO:0000256" key="2">
    <source>
        <dbReference type="ARBA" id="ARBA00022490"/>
    </source>
</evidence>
<dbReference type="InterPro" id="IPR000210">
    <property type="entry name" value="BTB/POZ_dom"/>
</dbReference>
<feature type="compositionally biased region" description="Basic and acidic residues" evidence="3">
    <location>
        <begin position="13"/>
        <end position="26"/>
    </location>
</feature>
<dbReference type="PANTHER" id="PTHR45774:SF3">
    <property type="entry name" value="BTB (POZ) DOMAIN-CONTAINING 2B-RELATED"/>
    <property type="match status" value="1"/>
</dbReference>
<evidence type="ECO:0000256" key="1">
    <source>
        <dbReference type="ARBA" id="ARBA00004496"/>
    </source>
</evidence>
<evidence type="ECO:0000259" key="4">
    <source>
        <dbReference type="PROSITE" id="PS50097"/>
    </source>
</evidence>
<feature type="domain" description="BTB" evidence="4">
    <location>
        <begin position="56"/>
        <end position="124"/>
    </location>
</feature>
<protein>
    <recommendedName>
        <fullName evidence="4">BTB domain-containing protein</fullName>
    </recommendedName>
</protein>
<evidence type="ECO:0000313" key="6">
    <source>
        <dbReference type="Proteomes" id="UP000005408"/>
    </source>
</evidence>
<dbReference type="Pfam" id="PF00651">
    <property type="entry name" value="BTB"/>
    <property type="match status" value="1"/>
</dbReference>
<dbReference type="InterPro" id="IPR038648">
    <property type="entry name" value="PHR_sf"/>
</dbReference>
<dbReference type="Gene3D" id="3.30.710.10">
    <property type="entry name" value="Potassium Channel Kv1.1, Chain A"/>
    <property type="match status" value="1"/>
</dbReference>
<dbReference type="OrthoDB" id="45365at2759"/>
<dbReference type="PROSITE" id="PS50097">
    <property type="entry name" value="BTB"/>
    <property type="match status" value="1"/>
</dbReference>
<keyword evidence="6" id="KW-1185">Reference proteome</keyword>
<feature type="compositionally biased region" description="Polar residues" evidence="3">
    <location>
        <begin position="27"/>
        <end position="36"/>
    </location>
</feature>
<comment type="subcellular location">
    <subcellularLocation>
        <location evidence="1">Cytoplasm</location>
    </subcellularLocation>
</comment>
<feature type="region of interest" description="Disordered" evidence="3">
    <location>
        <begin position="1"/>
        <end position="37"/>
    </location>
</feature>
<dbReference type="InterPro" id="IPR012983">
    <property type="entry name" value="PHR"/>
</dbReference>
<dbReference type="Gene3D" id="2.60.120.820">
    <property type="entry name" value="PHR domain"/>
    <property type="match status" value="1"/>
</dbReference>
<dbReference type="Gene3D" id="1.25.40.420">
    <property type="match status" value="1"/>
</dbReference>
<dbReference type="OMA" id="PDAIMFE"/>
<name>A0A8W8MVX2_MAGGI</name>
<dbReference type="Proteomes" id="UP000005408">
    <property type="component" value="Unassembled WGS sequence"/>
</dbReference>
<dbReference type="SUPFAM" id="SSF54695">
    <property type="entry name" value="POZ domain"/>
    <property type="match status" value="1"/>
</dbReference>
<evidence type="ECO:0000313" key="5">
    <source>
        <dbReference type="EnsemblMetazoa" id="G35314.1:cds"/>
    </source>
</evidence>
<dbReference type="AlphaFoldDB" id="A0A8W8MVX2"/>
<dbReference type="GO" id="GO:0005737">
    <property type="term" value="C:cytoplasm"/>
    <property type="evidence" value="ECO:0007669"/>
    <property type="project" value="UniProtKB-SubCell"/>
</dbReference>
<dbReference type="InterPro" id="IPR011333">
    <property type="entry name" value="SKP1/BTB/POZ_sf"/>
</dbReference>